<proteinExistence type="predicted"/>
<sequence>MSPTPSAARHSRYHSASPAIPADPAGSADSAGPDAPAGEGARRTGATQAQIRPPAEEQWAAELAALARADARRDAPIPAGWRLSPRSVRAFIVGDGELGISRKFYGDDPLVDRAIVTLLGRQGLMLVGEPGTAKSMLSELLAAAISAASTLTVQGSAGTTEDHIRYSWNYALLIAQGPTPQALVPSPIYQAMEAGRIVRFEEITRCPPEIQDTLVSILSDKQLMVPELGDGYRLAASPGFNVIATANLRDRGVHEMSAALKRRFNFETVRPLTDRAFEAELIARALDTELGKDRPRMSPAVLEILVTTFADLRTGVTASGTPVKRPEAIMSTAEAVNVGVAASMSATYFGDGAVTAADIARQLVGVALKGQEEDAERMRFYLETVVRERACTSREWESFLSAAGELWG</sequence>
<feature type="region of interest" description="Disordered" evidence="1">
    <location>
        <begin position="1"/>
        <end position="55"/>
    </location>
</feature>
<dbReference type="GO" id="GO:0005524">
    <property type="term" value="F:ATP binding"/>
    <property type="evidence" value="ECO:0007669"/>
    <property type="project" value="InterPro"/>
</dbReference>
<dbReference type="EMBL" id="JACBXV010000183">
    <property type="protein sequence ID" value="NYS69989.1"/>
    <property type="molecule type" value="Genomic_DNA"/>
</dbReference>
<reference evidence="3 4" key="1">
    <citation type="submission" date="2020-07" db="EMBL/GenBank/DDBJ databases">
        <title>MOT database genomes.</title>
        <authorList>
            <person name="Joseph S."/>
            <person name="Aduse-Opoku J."/>
            <person name="Hashim A."/>
            <person name="Wade W."/>
            <person name="Curtis M."/>
        </authorList>
    </citation>
    <scope>NUCLEOTIDE SEQUENCE [LARGE SCALE GENOMIC DNA]</scope>
    <source>
        <strain evidence="3 4">WMus004</strain>
    </source>
</reference>
<dbReference type="GO" id="GO:0016887">
    <property type="term" value="F:ATP hydrolysis activity"/>
    <property type="evidence" value="ECO:0007669"/>
    <property type="project" value="InterPro"/>
</dbReference>
<dbReference type="PANTHER" id="PTHR42759:SF1">
    <property type="entry name" value="MAGNESIUM-CHELATASE SUBUNIT CHLD"/>
    <property type="match status" value="1"/>
</dbReference>
<dbReference type="Proteomes" id="UP000572528">
    <property type="component" value="Unassembled WGS sequence"/>
</dbReference>
<dbReference type="SUPFAM" id="SSF52540">
    <property type="entry name" value="P-loop containing nucleoside triphosphate hydrolases"/>
    <property type="match status" value="1"/>
</dbReference>
<protein>
    <submittedName>
        <fullName evidence="3">AAA family ATPase</fullName>
    </submittedName>
</protein>
<accession>A0A853EL59</accession>
<dbReference type="Gene3D" id="3.40.50.300">
    <property type="entry name" value="P-loop containing nucleotide triphosphate hydrolases"/>
    <property type="match status" value="1"/>
</dbReference>
<dbReference type="AlphaFoldDB" id="A0A853EL59"/>
<evidence type="ECO:0000256" key="1">
    <source>
        <dbReference type="SAM" id="MobiDB-lite"/>
    </source>
</evidence>
<dbReference type="InterPro" id="IPR050764">
    <property type="entry name" value="CbbQ/NirQ/NorQ/GpvN"/>
</dbReference>
<dbReference type="SMART" id="SM00382">
    <property type="entry name" value="AAA"/>
    <property type="match status" value="1"/>
</dbReference>
<dbReference type="InterPro" id="IPR027417">
    <property type="entry name" value="P-loop_NTPase"/>
</dbReference>
<gene>
    <name evidence="3" type="ORF">HZZ05_10805</name>
</gene>
<dbReference type="InterPro" id="IPR003593">
    <property type="entry name" value="AAA+_ATPase"/>
</dbReference>
<evidence type="ECO:0000313" key="3">
    <source>
        <dbReference type="EMBL" id="NYS69989.1"/>
    </source>
</evidence>
<evidence type="ECO:0000313" key="4">
    <source>
        <dbReference type="Proteomes" id="UP000572528"/>
    </source>
</evidence>
<dbReference type="Pfam" id="PF07728">
    <property type="entry name" value="AAA_5"/>
    <property type="match status" value="1"/>
</dbReference>
<name>A0A853EL59_9ACTO</name>
<dbReference type="InterPro" id="IPR011704">
    <property type="entry name" value="ATPase_dyneun-rel_AAA"/>
</dbReference>
<dbReference type="PANTHER" id="PTHR42759">
    <property type="entry name" value="MOXR FAMILY PROTEIN"/>
    <property type="match status" value="1"/>
</dbReference>
<comment type="caution">
    <text evidence="3">The sequence shown here is derived from an EMBL/GenBank/DDBJ whole genome shotgun (WGS) entry which is preliminary data.</text>
</comment>
<feature type="domain" description="AAA+ ATPase" evidence="2">
    <location>
        <begin position="120"/>
        <end position="274"/>
    </location>
</feature>
<organism evidence="3 4">
    <name type="scientific">Actinomyces bowdenii</name>
    <dbReference type="NCBI Taxonomy" id="131109"/>
    <lineage>
        <taxon>Bacteria</taxon>
        <taxon>Bacillati</taxon>
        <taxon>Actinomycetota</taxon>
        <taxon>Actinomycetes</taxon>
        <taxon>Actinomycetales</taxon>
        <taxon>Actinomycetaceae</taxon>
        <taxon>Actinomyces</taxon>
    </lineage>
</organism>
<feature type="compositionally biased region" description="Low complexity" evidence="1">
    <location>
        <begin position="1"/>
        <end position="19"/>
    </location>
</feature>
<evidence type="ECO:0000259" key="2">
    <source>
        <dbReference type="SMART" id="SM00382"/>
    </source>
</evidence>